<dbReference type="AlphaFoldDB" id="A0A4R0MWX5"/>
<organism evidence="2 3">
    <name type="scientific">Pedobacter frigiditerrae</name>
    <dbReference type="NCBI Taxonomy" id="2530452"/>
    <lineage>
        <taxon>Bacteria</taxon>
        <taxon>Pseudomonadati</taxon>
        <taxon>Bacteroidota</taxon>
        <taxon>Sphingobacteriia</taxon>
        <taxon>Sphingobacteriales</taxon>
        <taxon>Sphingobacteriaceae</taxon>
        <taxon>Pedobacter</taxon>
    </lineage>
</organism>
<protein>
    <recommendedName>
        <fullName evidence="4">MG2 domain-containing protein</fullName>
    </recommendedName>
</protein>
<reference evidence="2 3" key="1">
    <citation type="submission" date="2019-02" db="EMBL/GenBank/DDBJ databases">
        <title>Pedobacter sp. RP-1-13 sp. nov., isolated from Arctic soil.</title>
        <authorList>
            <person name="Dahal R.H."/>
        </authorList>
    </citation>
    <scope>NUCLEOTIDE SEQUENCE [LARGE SCALE GENOMIC DNA]</scope>
    <source>
        <strain evidence="2 3">RP-1-13</strain>
    </source>
</reference>
<evidence type="ECO:0008006" key="4">
    <source>
        <dbReference type="Google" id="ProtNLM"/>
    </source>
</evidence>
<evidence type="ECO:0000313" key="2">
    <source>
        <dbReference type="EMBL" id="TCC91769.1"/>
    </source>
</evidence>
<dbReference type="InterPro" id="IPR008969">
    <property type="entry name" value="CarboxyPept-like_regulatory"/>
</dbReference>
<feature type="chain" id="PRO_5020412676" description="MG2 domain-containing protein" evidence="1">
    <location>
        <begin position="22"/>
        <end position="794"/>
    </location>
</feature>
<dbReference type="Gene3D" id="2.60.40.1930">
    <property type="match status" value="1"/>
</dbReference>
<dbReference type="EMBL" id="SJSK01000002">
    <property type="protein sequence ID" value="TCC91769.1"/>
    <property type="molecule type" value="Genomic_DNA"/>
</dbReference>
<accession>A0A4R0MWX5</accession>
<evidence type="ECO:0000313" key="3">
    <source>
        <dbReference type="Proteomes" id="UP000292884"/>
    </source>
</evidence>
<sequence>MKSLKAVTFVIISFVSGQILAQQKSVPAADDKTFKLFFEKTYVQTDRVYYSTGEDVWFSAYLVNGKSTSLTSTSNNLYVELINSKDQLIDSKLIRMNAGLGNGDFKLKDTLQTGWYNIRAYTNWMRNFGNDFVFQKKIYVTNTLKTSTSQTANPIVTSSKKSITFFPEGGSLVEGLTSIVAFKTNDEIGNGLKAKGSVISSKGDTVTTFQSTEAGMGIFAFTPLPDEKYKVDGFYGTEKFTSALPVALKKGISLHLTTDSANIKASIITNEVTFAEVQGKPISIIIKHAGDNVYTGSITLTKTNASVTIPTKDLPAGIAVVTLLDHLGRPNSERLVYIQSANKINLTVNPDKATYAAREKVTLNVKAINSLGQPIKTNLSLAVVDGIIPTDASNIVSYLMLQSEIKGEIKNADQYFDPQNTGRFKQLDLLLLTQGWREYLWRKLADTSIKISEMPEPGITIRGSVREKLADKPMPNMNITLFGSGFVGNKLYTTKTDAAGRYFLDGLNWSGYQAIKLSSQDNKGKKGGWLQIDSVVKPFAINLKKLNPFEIPTTLNADLGSRMAYNRKFKIGDSIMLDEVKIVGEKKEAILLPDGGSLMTFGYKDQVFNITAADYVFKGLEHFLLTKAELARPIPIDDSTGNEGIYFGSSRPLILVNNRLDLQDRLDYYSLTMDQINKIVIKHLINNQGKDVFVMYLDLKDSALRGPNLHLLNIGLNGYYSARTFYSPNYVSNEATVKDFRTTLLWAPLLKTNEKGEVSVSFYNSDNKGNVNIRVDGITEQGAAVATKSTYKVQ</sequence>
<comment type="caution">
    <text evidence="2">The sequence shown here is derived from an EMBL/GenBank/DDBJ whole genome shotgun (WGS) entry which is preliminary data.</text>
</comment>
<keyword evidence="1" id="KW-0732">Signal</keyword>
<dbReference type="OrthoDB" id="609485at2"/>
<proteinExistence type="predicted"/>
<gene>
    <name evidence="2" type="ORF">EZ428_08425</name>
</gene>
<name>A0A4R0MWX5_9SPHI</name>
<dbReference type="SUPFAM" id="SSF49464">
    <property type="entry name" value="Carboxypeptidase regulatory domain-like"/>
    <property type="match status" value="1"/>
</dbReference>
<feature type="signal peptide" evidence="1">
    <location>
        <begin position="1"/>
        <end position="21"/>
    </location>
</feature>
<dbReference type="Proteomes" id="UP000292884">
    <property type="component" value="Unassembled WGS sequence"/>
</dbReference>
<keyword evidence="3" id="KW-1185">Reference proteome</keyword>
<dbReference type="RefSeq" id="WP_131552708.1">
    <property type="nucleotide sequence ID" value="NZ_SJSK01000002.1"/>
</dbReference>
<evidence type="ECO:0000256" key="1">
    <source>
        <dbReference type="SAM" id="SignalP"/>
    </source>
</evidence>